<keyword evidence="4 6" id="KW-1133">Transmembrane helix</keyword>
<evidence type="ECO:0008006" key="10">
    <source>
        <dbReference type="Google" id="ProtNLM"/>
    </source>
</evidence>
<proteinExistence type="inferred from homology"/>
<feature type="transmembrane region" description="Helical" evidence="6">
    <location>
        <begin position="39"/>
        <end position="61"/>
    </location>
</feature>
<dbReference type="Proteomes" id="UP000504636">
    <property type="component" value="Unplaced"/>
</dbReference>
<dbReference type="PANTHER" id="PTHR30618">
    <property type="entry name" value="NCS1 FAMILY PURINE/PYRIMIDINE TRANSPORTER"/>
    <property type="match status" value="1"/>
</dbReference>
<keyword evidence="8" id="KW-1185">Reference proteome</keyword>
<evidence type="ECO:0000256" key="4">
    <source>
        <dbReference type="ARBA" id="ARBA00022989"/>
    </source>
</evidence>
<dbReference type="GO" id="GO:0005886">
    <property type="term" value="C:plasma membrane"/>
    <property type="evidence" value="ECO:0007669"/>
    <property type="project" value="TreeGrafter"/>
</dbReference>
<dbReference type="EMBL" id="MU003703">
    <property type="protein sequence ID" value="KAF2808490.1"/>
    <property type="molecule type" value="Genomic_DNA"/>
</dbReference>
<keyword evidence="3 6" id="KW-0812">Transmembrane</keyword>
<dbReference type="Pfam" id="PF02133">
    <property type="entry name" value="Transp_cyt_pur"/>
    <property type="match status" value="1"/>
</dbReference>
<evidence type="ECO:0000256" key="1">
    <source>
        <dbReference type="ARBA" id="ARBA00004141"/>
    </source>
</evidence>
<organism evidence="7">
    <name type="scientific">Mytilinidion resinicola</name>
    <dbReference type="NCBI Taxonomy" id="574789"/>
    <lineage>
        <taxon>Eukaryota</taxon>
        <taxon>Fungi</taxon>
        <taxon>Dikarya</taxon>
        <taxon>Ascomycota</taxon>
        <taxon>Pezizomycotina</taxon>
        <taxon>Dothideomycetes</taxon>
        <taxon>Pleosporomycetidae</taxon>
        <taxon>Mytilinidiales</taxon>
        <taxon>Mytilinidiaceae</taxon>
        <taxon>Mytilinidion</taxon>
    </lineage>
</organism>
<evidence type="ECO:0000256" key="3">
    <source>
        <dbReference type="ARBA" id="ARBA00022692"/>
    </source>
</evidence>
<feature type="transmembrane region" description="Helical" evidence="6">
    <location>
        <begin position="212"/>
        <end position="229"/>
    </location>
</feature>
<dbReference type="AlphaFoldDB" id="A0A6A6YI81"/>
<gene>
    <name evidence="7 9" type="ORF">BDZ99DRAFT_489152</name>
</gene>
<dbReference type="GO" id="GO:0015205">
    <property type="term" value="F:nucleobase transmembrane transporter activity"/>
    <property type="evidence" value="ECO:0007669"/>
    <property type="project" value="TreeGrafter"/>
</dbReference>
<evidence type="ECO:0000313" key="7">
    <source>
        <dbReference type="EMBL" id="KAF2808490.1"/>
    </source>
</evidence>
<protein>
    <recommendedName>
        <fullName evidence="10">Allantoin permease</fullName>
    </recommendedName>
</protein>
<dbReference type="InterPro" id="IPR045225">
    <property type="entry name" value="Uracil/uridine/allantoin_perm"/>
</dbReference>
<dbReference type="RefSeq" id="XP_033575454.1">
    <property type="nucleotide sequence ID" value="XM_033722963.1"/>
</dbReference>
<evidence type="ECO:0000256" key="6">
    <source>
        <dbReference type="SAM" id="Phobius"/>
    </source>
</evidence>
<feature type="transmembrane region" description="Helical" evidence="6">
    <location>
        <begin position="250"/>
        <end position="273"/>
    </location>
</feature>
<dbReference type="InterPro" id="IPR001248">
    <property type="entry name" value="Pur-cyt_permease"/>
</dbReference>
<reference evidence="9" key="2">
    <citation type="submission" date="2020-04" db="EMBL/GenBank/DDBJ databases">
        <authorList>
            <consortium name="NCBI Genome Project"/>
        </authorList>
    </citation>
    <scope>NUCLEOTIDE SEQUENCE</scope>
    <source>
        <strain evidence="9">CBS 304.34</strain>
    </source>
</reference>
<feature type="transmembrane region" description="Helical" evidence="6">
    <location>
        <begin position="293"/>
        <end position="311"/>
    </location>
</feature>
<feature type="transmembrane region" description="Helical" evidence="6">
    <location>
        <begin position="12"/>
        <end position="32"/>
    </location>
</feature>
<dbReference type="OrthoDB" id="2018619at2759"/>
<evidence type="ECO:0000313" key="9">
    <source>
        <dbReference type="RefSeq" id="XP_033575454.1"/>
    </source>
</evidence>
<sequence>MANTLPESALITTSQLIGFIMYIIIFTPMMFIRPSRMQPILFASFFMVATTIFGIFVWTVASNGGAPVPAPLKSISSSERSQSDWTRYAKTRRAPVLNQLFGAPLTITICATLGVFATSAVKQMYGKAIWNPISLFEFLLSDNYNAATRAGCFFAGLGWASSTNLVQNSVAASMDLASMAPKWIDVSRGGLLMCVIGYVTNPWRFVNGPGTFIVVLNSFGMFVSPLAGINIIRKLNWKVPDLYVGNKSSIYWFTGGLNWRAFLAWTLAIWASFPGFIHATAGTEVALGWTRTFQVTWIVGFMGGGAMYWLICTISPPPGAPYVTDCMDENITVEGVAPRTIDYENKSGASSAQVVDEEMGKKA</sequence>
<name>A0A6A6YI81_9PEZI</name>
<feature type="transmembrane region" description="Helical" evidence="6">
    <location>
        <begin position="100"/>
        <end position="121"/>
    </location>
</feature>
<comment type="subcellular location">
    <subcellularLocation>
        <location evidence="1">Membrane</location>
        <topology evidence="1">Multi-pass membrane protein</topology>
    </subcellularLocation>
</comment>
<reference evidence="7 9" key="1">
    <citation type="journal article" date="2020" name="Stud. Mycol.">
        <title>101 Dothideomycetes genomes: a test case for predicting lifestyles and emergence of pathogens.</title>
        <authorList>
            <person name="Haridas S."/>
            <person name="Albert R."/>
            <person name="Binder M."/>
            <person name="Bloem J."/>
            <person name="Labutti K."/>
            <person name="Salamov A."/>
            <person name="Andreopoulos B."/>
            <person name="Baker S."/>
            <person name="Barry K."/>
            <person name="Bills G."/>
            <person name="Bluhm B."/>
            <person name="Cannon C."/>
            <person name="Castanera R."/>
            <person name="Culley D."/>
            <person name="Daum C."/>
            <person name="Ezra D."/>
            <person name="Gonzalez J."/>
            <person name="Henrissat B."/>
            <person name="Kuo A."/>
            <person name="Liang C."/>
            <person name="Lipzen A."/>
            <person name="Lutzoni F."/>
            <person name="Magnuson J."/>
            <person name="Mondo S."/>
            <person name="Nolan M."/>
            <person name="Ohm R."/>
            <person name="Pangilinan J."/>
            <person name="Park H.-J."/>
            <person name="Ramirez L."/>
            <person name="Alfaro M."/>
            <person name="Sun H."/>
            <person name="Tritt A."/>
            <person name="Yoshinaga Y."/>
            <person name="Zwiers L.-H."/>
            <person name="Turgeon B."/>
            <person name="Goodwin S."/>
            <person name="Spatafora J."/>
            <person name="Crous P."/>
            <person name="Grigoriev I."/>
        </authorList>
    </citation>
    <scope>NUCLEOTIDE SEQUENCE</scope>
    <source>
        <strain evidence="7 9">CBS 304.34</strain>
    </source>
</reference>
<evidence type="ECO:0000313" key="8">
    <source>
        <dbReference type="Proteomes" id="UP000504636"/>
    </source>
</evidence>
<dbReference type="PANTHER" id="PTHR30618:SF15">
    <property type="entry name" value="NICOTINAMIDE RIBOSIDE TRANSPORTER 1-RELATED"/>
    <property type="match status" value="1"/>
</dbReference>
<dbReference type="Gene3D" id="1.10.4160.10">
    <property type="entry name" value="Hydantoin permease"/>
    <property type="match status" value="1"/>
</dbReference>
<keyword evidence="5 6" id="KW-0472">Membrane</keyword>
<reference evidence="9" key="3">
    <citation type="submission" date="2025-04" db="UniProtKB">
        <authorList>
            <consortium name="RefSeq"/>
        </authorList>
    </citation>
    <scope>IDENTIFICATION</scope>
    <source>
        <strain evidence="9">CBS 304.34</strain>
    </source>
</reference>
<dbReference type="GeneID" id="54463856"/>
<feature type="transmembrane region" description="Helical" evidence="6">
    <location>
        <begin position="183"/>
        <end position="200"/>
    </location>
</feature>
<evidence type="ECO:0000256" key="2">
    <source>
        <dbReference type="ARBA" id="ARBA00008974"/>
    </source>
</evidence>
<evidence type="ECO:0000256" key="5">
    <source>
        <dbReference type="ARBA" id="ARBA00023136"/>
    </source>
</evidence>
<comment type="similarity">
    <text evidence="2">Belongs to the purine-cytosine permease (2.A.39) family.</text>
</comment>
<accession>A0A6A6YI81</accession>